<dbReference type="GO" id="GO:0005524">
    <property type="term" value="F:ATP binding"/>
    <property type="evidence" value="ECO:0007669"/>
    <property type="project" value="UniProtKB-KW"/>
</dbReference>
<dbReference type="PROSITE" id="PS00211">
    <property type="entry name" value="ABC_TRANSPORTER_1"/>
    <property type="match status" value="1"/>
</dbReference>
<dbReference type="InterPro" id="IPR003439">
    <property type="entry name" value="ABC_transporter-like_ATP-bd"/>
</dbReference>
<dbReference type="Gene3D" id="3.40.50.300">
    <property type="entry name" value="P-loop containing nucleotide triphosphate hydrolases"/>
    <property type="match status" value="1"/>
</dbReference>
<dbReference type="RefSeq" id="WP_217805831.1">
    <property type="nucleotide sequence ID" value="NZ_CP155572.1"/>
</dbReference>
<dbReference type="Proteomes" id="UP000192738">
    <property type="component" value="Unassembled WGS sequence"/>
</dbReference>
<proteinExistence type="predicted"/>
<dbReference type="SMART" id="SM00382">
    <property type="entry name" value="AAA"/>
    <property type="match status" value="1"/>
</dbReference>
<gene>
    <name evidence="8" type="ORF">SAMN04488500_10155</name>
</gene>
<keyword evidence="9" id="KW-1185">Reference proteome</keyword>
<feature type="domain" description="ABC transporter" evidence="7">
    <location>
        <begin position="5"/>
        <end position="237"/>
    </location>
</feature>
<dbReference type="PROSITE" id="PS50893">
    <property type="entry name" value="ABC_TRANSPORTER_2"/>
    <property type="match status" value="1"/>
</dbReference>
<dbReference type="InterPro" id="IPR027417">
    <property type="entry name" value="P-loop_NTPase"/>
</dbReference>
<organism evidence="8 9">
    <name type="scientific">Sporomusa malonica</name>
    <dbReference type="NCBI Taxonomy" id="112901"/>
    <lineage>
        <taxon>Bacteria</taxon>
        <taxon>Bacillati</taxon>
        <taxon>Bacillota</taxon>
        <taxon>Negativicutes</taxon>
        <taxon>Selenomonadales</taxon>
        <taxon>Sporomusaceae</taxon>
        <taxon>Sporomusa</taxon>
    </lineage>
</organism>
<comment type="subcellular location">
    <subcellularLocation>
        <location evidence="1">Cell membrane</location>
        <topology evidence="1">Peripheral membrane protein</topology>
    </subcellularLocation>
</comment>
<evidence type="ECO:0000313" key="8">
    <source>
        <dbReference type="EMBL" id="SMC31907.1"/>
    </source>
</evidence>
<dbReference type="CDD" id="cd03293">
    <property type="entry name" value="ABC_NrtD_SsuB_transporters"/>
    <property type="match status" value="1"/>
</dbReference>
<dbReference type="STRING" id="112901.SAMN04488500_10155"/>
<reference evidence="8 9" key="1">
    <citation type="submission" date="2017-04" db="EMBL/GenBank/DDBJ databases">
        <authorList>
            <person name="Afonso C.L."/>
            <person name="Miller P.J."/>
            <person name="Scott M.A."/>
            <person name="Spackman E."/>
            <person name="Goraichik I."/>
            <person name="Dimitrov K.M."/>
            <person name="Suarez D.L."/>
            <person name="Swayne D.E."/>
        </authorList>
    </citation>
    <scope>NUCLEOTIDE SEQUENCE [LARGE SCALE GENOMIC DNA]</scope>
    <source>
        <strain evidence="8 9">DSM 5090</strain>
    </source>
</reference>
<evidence type="ECO:0000259" key="7">
    <source>
        <dbReference type="PROSITE" id="PS50893"/>
    </source>
</evidence>
<dbReference type="PANTHER" id="PTHR42788">
    <property type="entry name" value="TAURINE IMPORT ATP-BINDING PROTEIN-RELATED"/>
    <property type="match status" value="1"/>
</dbReference>
<dbReference type="InterPro" id="IPR003593">
    <property type="entry name" value="AAA+_ATPase"/>
</dbReference>
<dbReference type="Pfam" id="PF00005">
    <property type="entry name" value="ABC_tran"/>
    <property type="match status" value="1"/>
</dbReference>
<keyword evidence="5 8" id="KW-0067">ATP-binding</keyword>
<keyword evidence="4" id="KW-0547">Nucleotide-binding</keyword>
<protein>
    <submittedName>
        <fullName evidence="8">NitT/TauT family transport system ATP-binding protein</fullName>
    </submittedName>
</protein>
<keyword evidence="2" id="KW-0813">Transport</keyword>
<evidence type="ECO:0000256" key="6">
    <source>
        <dbReference type="ARBA" id="ARBA00023136"/>
    </source>
</evidence>
<evidence type="ECO:0000313" key="9">
    <source>
        <dbReference type="Proteomes" id="UP000192738"/>
    </source>
</evidence>
<dbReference type="PANTHER" id="PTHR42788:SF7">
    <property type="entry name" value="NITRATE ABC TRANSPORTER ATP-BINDING PROTEIN"/>
    <property type="match status" value="1"/>
</dbReference>
<dbReference type="AlphaFoldDB" id="A0A1W1Y6Z1"/>
<dbReference type="InterPro" id="IPR017871">
    <property type="entry name" value="ABC_transporter-like_CS"/>
</dbReference>
<name>A0A1W1Y6Z1_9FIRM</name>
<evidence type="ECO:0000256" key="5">
    <source>
        <dbReference type="ARBA" id="ARBA00022840"/>
    </source>
</evidence>
<dbReference type="EMBL" id="FWXI01000001">
    <property type="protein sequence ID" value="SMC31907.1"/>
    <property type="molecule type" value="Genomic_DNA"/>
</dbReference>
<keyword evidence="6" id="KW-0472">Membrane</keyword>
<evidence type="ECO:0000256" key="1">
    <source>
        <dbReference type="ARBA" id="ARBA00004202"/>
    </source>
</evidence>
<dbReference type="GO" id="GO:0005886">
    <property type="term" value="C:plasma membrane"/>
    <property type="evidence" value="ECO:0007669"/>
    <property type="project" value="UniProtKB-SubCell"/>
</dbReference>
<keyword evidence="3" id="KW-1003">Cell membrane</keyword>
<dbReference type="InterPro" id="IPR050166">
    <property type="entry name" value="ABC_transporter_ATP-bind"/>
</dbReference>
<dbReference type="SUPFAM" id="SSF52540">
    <property type="entry name" value="P-loop containing nucleoside triphosphate hydrolases"/>
    <property type="match status" value="1"/>
</dbReference>
<accession>A0A1W1Y6Z1</accession>
<evidence type="ECO:0000256" key="4">
    <source>
        <dbReference type="ARBA" id="ARBA00022741"/>
    </source>
</evidence>
<evidence type="ECO:0000256" key="3">
    <source>
        <dbReference type="ARBA" id="ARBA00022475"/>
    </source>
</evidence>
<dbReference type="GO" id="GO:0016887">
    <property type="term" value="F:ATP hydrolysis activity"/>
    <property type="evidence" value="ECO:0007669"/>
    <property type="project" value="InterPro"/>
</dbReference>
<sequence length="268" mass="28918">MVALLNLDSVSLVYPGDECPAIANLSLTINQGEFLAVVGPSGCGKSSTIGLLAGLTPATSGLLTLSGSPILAPGPDRAVVFQDYSLFPWMTALDNIIFALKESGRATGKAAKQEAQILLAMVGLSSYSHKYPAELSGGMRQRVAIARAFALDAPVYLMDEPFGAVDARNRVSLQELLLQLWTGDGNKKTVFLVTHDIDEALYLADRIAVFSPGPGRVLKIIDVPFPRPRRRFFLVQDPHYAELRNEILSLLQKEILEELQQVEGGAGI</sequence>
<evidence type="ECO:0000256" key="2">
    <source>
        <dbReference type="ARBA" id="ARBA00022448"/>
    </source>
</evidence>